<comment type="caution">
    <text evidence="3">The sequence shown here is derived from an EMBL/GenBank/DDBJ whole genome shotgun (WGS) entry which is preliminary data.</text>
</comment>
<proteinExistence type="predicted"/>
<dbReference type="GO" id="GO:0003677">
    <property type="term" value="F:DNA binding"/>
    <property type="evidence" value="ECO:0007669"/>
    <property type="project" value="InterPro"/>
</dbReference>
<organism evidence="3">
    <name type="scientific">marine sediment metagenome</name>
    <dbReference type="NCBI Taxonomy" id="412755"/>
    <lineage>
        <taxon>unclassified sequences</taxon>
        <taxon>metagenomes</taxon>
        <taxon>ecological metagenomes</taxon>
    </lineage>
</organism>
<dbReference type="GO" id="GO:0015074">
    <property type="term" value="P:DNA integration"/>
    <property type="evidence" value="ECO:0007669"/>
    <property type="project" value="InterPro"/>
</dbReference>
<dbReference type="Pfam" id="PF00589">
    <property type="entry name" value="Phage_integrase"/>
    <property type="match status" value="1"/>
</dbReference>
<feature type="non-terminal residue" evidence="3">
    <location>
        <position position="100"/>
    </location>
</feature>
<evidence type="ECO:0000313" key="3">
    <source>
        <dbReference type="EMBL" id="GAI34207.1"/>
    </source>
</evidence>
<accession>X1MRD3</accession>
<dbReference type="AlphaFoldDB" id="X1MRD3"/>
<evidence type="ECO:0000259" key="2">
    <source>
        <dbReference type="PROSITE" id="PS51898"/>
    </source>
</evidence>
<dbReference type="PROSITE" id="PS51898">
    <property type="entry name" value="TYR_RECOMBINASE"/>
    <property type="match status" value="1"/>
</dbReference>
<dbReference type="GO" id="GO:0006310">
    <property type="term" value="P:DNA recombination"/>
    <property type="evidence" value="ECO:0007669"/>
    <property type="project" value="UniProtKB-KW"/>
</dbReference>
<dbReference type="InterPro" id="IPR013762">
    <property type="entry name" value="Integrase-like_cat_sf"/>
</dbReference>
<dbReference type="InterPro" id="IPR011010">
    <property type="entry name" value="DNA_brk_join_enz"/>
</dbReference>
<sequence>MLSVCEQDIEHRNRYLGIRNKAIVSVFIDTGLRLSELAGMKLSELDPKLHQIRVMGKGTKLRVVPLNGEAMKALKRYLSQQRRPGGDEVWLTDDGQPLSW</sequence>
<protein>
    <recommendedName>
        <fullName evidence="2">Tyr recombinase domain-containing protein</fullName>
    </recommendedName>
</protein>
<gene>
    <name evidence="3" type="ORF">S06H3_41850</name>
</gene>
<dbReference type="SUPFAM" id="SSF56349">
    <property type="entry name" value="DNA breaking-rejoining enzymes"/>
    <property type="match status" value="1"/>
</dbReference>
<keyword evidence="1" id="KW-0233">DNA recombination</keyword>
<dbReference type="InterPro" id="IPR002104">
    <property type="entry name" value="Integrase_catalytic"/>
</dbReference>
<evidence type="ECO:0000256" key="1">
    <source>
        <dbReference type="ARBA" id="ARBA00023172"/>
    </source>
</evidence>
<dbReference type="EMBL" id="BARV01025831">
    <property type="protein sequence ID" value="GAI34207.1"/>
    <property type="molecule type" value="Genomic_DNA"/>
</dbReference>
<dbReference type="Gene3D" id="1.10.443.10">
    <property type="entry name" value="Intergrase catalytic core"/>
    <property type="match status" value="1"/>
</dbReference>
<feature type="domain" description="Tyr recombinase" evidence="2">
    <location>
        <begin position="1"/>
        <end position="100"/>
    </location>
</feature>
<name>X1MRD3_9ZZZZ</name>
<reference evidence="3" key="1">
    <citation type="journal article" date="2014" name="Front. Microbiol.">
        <title>High frequency of phylogenetically diverse reductive dehalogenase-homologous genes in deep subseafloor sedimentary metagenomes.</title>
        <authorList>
            <person name="Kawai M."/>
            <person name="Futagami T."/>
            <person name="Toyoda A."/>
            <person name="Takaki Y."/>
            <person name="Nishi S."/>
            <person name="Hori S."/>
            <person name="Arai W."/>
            <person name="Tsubouchi T."/>
            <person name="Morono Y."/>
            <person name="Uchiyama I."/>
            <person name="Ito T."/>
            <person name="Fujiyama A."/>
            <person name="Inagaki F."/>
            <person name="Takami H."/>
        </authorList>
    </citation>
    <scope>NUCLEOTIDE SEQUENCE</scope>
    <source>
        <strain evidence="3">Expedition CK06-06</strain>
    </source>
</reference>